<evidence type="ECO:0000313" key="13">
    <source>
        <dbReference type="Proteomes" id="UP000194020"/>
    </source>
</evidence>
<evidence type="ECO:0000256" key="6">
    <source>
        <dbReference type="ARBA" id="ARBA00022729"/>
    </source>
</evidence>
<name>A0A1X3RP23_9GAMM</name>
<evidence type="ECO:0000256" key="4">
    <source>
        <dbReference type="ARBA" id="ARBA00022452"/>
    </source>
</evidence>
<dbReference type="InterPro" id="IPR000015">
    <property type="entry name" value="Fimb_usher"/>
</dbReference>
<keyword evidence="5" id="KW-0812">Transmembrane</keyword>
<dbReference type="Gene3D" id="2.60.40.3110">
    <property type="match status" value="1"/>
</dbReference>
<feature type="domain" description="PapC-like C-terminal" evidence="10">
    <location>
        <begin position="746"/>
        <end position="812"/>
    </location>
</feature>
<feature type="signal peptide" evidence="9">
    <location>
        <begin position="1"/>
        <end position="24"/>
    </location>
</feature>
<dbReference type="Proteomes" id="UP000194020">
    <property type="component" value="Unassembled WGS sequence"/>
</dbReference>
<comment type="subcellular location">
    <subcellularLocation>
        <location evidence="1">Cell outer membrane</location>
        <topology evidence="1">Multi-pass membrane protein</topology>
    </subcellularLocation>
</comment>
<dbReference type="Gene3D" id="2.60.40.2610">
    <property type="entry name" value="Outer membrane usher protein FimD, plug domain"/>
    <property type="match status" value="1"/>
</dbReference>
<dbReference type="InterPro" id="IPR025949">
    <property type="entry name" value="PapC-like_C"/>
</dbReference>
<dbReference type="GO" id="GO:0009279">
    <property type="term" value="C:cell outer membrane"/>
    <property type="evidence" value="ECO:0007669"/>
    <property type="project" value="UniProtKB-SubCell"/>
</dbReference>
<evidence type="ECO:0000256" key="5">
    <source>
        <dbReference type="ARBA" id="ARBA00022692"/>
    </source>
</evidence>
<protein>
    <submittedName>
        <fullName evidence="12">Pilin outer membrane usher protein SafC</fullName>
    </submittedName>
</protein>
<keyword evidence="4" id="KW-1134">Transmembrane beta strand</keyword>
<dbReference type="FunFam" id="3.10.20.410:FF:000001">
    <property type="entry name" value="Fimbrial outer membrane usher protein"/>
    <property type="match status" value="1"/>
</dbReference>
<dbReference type="GO" id="GO:0009297">
    <property type="term" value="P:pilus assembly"/>
    <property type="evidence" value="ECO:0007669"/>
    <property type="project" value="InterPro"/>
</dbReference>
<dbReference type="Gene3D" id="2.60.40.2070">
    <property type="match status" value="1"/>
</dbReference>
<dbReference type="InterPro" id="IPR025885">
    <property type="entry name" value="PapC_N"/>
</dbReference>
<evidence type="ECO:0000256" key="8">
    <source>
        <dbReference type="ARBA" id="ARBA00023237"/>
    </source>
</evidence>
<comment type="similarity">
    <text evidence="2">Belongs to the fimbrial export usher family.</text>
</comment>
<dbReference type="InterPro" id="IPR037224">
    <property type="entry name" value="PapC_N_sf"/>
</dbReference>
<keyword evidence="8" id="KW-0998">Cell outer membrane</keyword>
<evidence type="ECO:0000259" key="11">
    <source>
        <dbReference type="Pfam" id="PF13954"/>
    </source>
</evidence>
<dbReference type="Gene3D" id="3.10.20.410">
    <property type="match status" value="1"/>
</dbReference>
<dbReference type="SUPFAM" id="SSF141729">
    <property type="entry name" value="FimD N-terminal domain-like"/>
    <property type="match status" value="1"/>
</dbReference>
<evidence type="ECO:0000256" key="2">
    <source>
        <dbReference type="ARBA" id="ARBA00008064"/>
    </source>
</evidence>
<evidence type="ECO:0000256" key="9">
    <source>
        <dbReference type="SAM" id="SignalP"/>
    </source>
</evidence>
<dbReference type="Pfam" id="PF00577">
    <property type="entry name" value="Usher"/>
    <property type="match status" value="1"/>
</dbReference>
<accession>A0A1X3RP23</accession>
<proteinExistence type="inferred from homology"/>
<comment type="caution">
    <text evidence="12">The sequence shown here is derived from an EMBL/GenBank/DDBJ whole genome shotgun (WGS) entry which is preliminary data.</text>
</comment>
<gene>
    <name evidence="12" type="ORF">AU511_14750</name>
</gene>
<dbReference type="InterPro" id="IPR043142">
    <property type="entry name" value="PapC-like_C_sf"/>
</dbReference>
<feature type="domain" description="PapC N-terminal" evidence="11">
    <location>
        <begin position="28"/>
        <end position="170"/>
    </location>
</feature>
<dbReference type="EMBL" id="LUTP01000053">
    <property type="protein sequence ID" value="OSN03521.1"/>
    <property type="molecule type" value="Genomic_DNA"/>
</dbReference>
<dbReference type="Pfam" id="PF13954">
    <property type="entry name" value="PapC_N"/>
    <property type="match status" value="1"/>
</dbReference>
<reference evidence="12 13" key="1">
    <citation type="submission" date="2016-02" db="EMBL/GenBank/DDBJ databases">
        <title>Species-wide whole genome sequencing reveals diversity, host range in Lonsdalea quercina.</title>
        <authorList>
            <person name="Li Y."/>
        </authorList>
    </citation>
    <scope>NUCLEOTIDE SEQUENCE [LARGE SCALE GENOMIC DNA]</scope>
    <source>
        <strain evidence="12 13">LMG 26264</strain>
    </source>
</reference>
<keyword evidence="6 9" id="KW-0732">Signal</keyword>
<dbReference type="PANTHER" id="PTHR30451">
    <property type="entry name" value="OUTER MEMBRANE USHER PROTEIN"/>
    <property type="match status" value="1"/>
</dbReference>
<feature type="chain" id="PRO_5012055509" evidence="9">
    <location>
        <begin position="25"/>
        <end position="828"/>
    </location>
</feature>
<evidence type="ECO:0000256" key="7">
    <source>
        <dbReference type="ARBA" id="ARBA00023136"/>
    </source>
</evidence>
<keyword evidence="3" id="KW-0813">Transport</keyword>
<dbReference type="AlphaFoldDB" id="A0A1X3RP23"/>
<dbReference type="RefSeq" id="WP_094110163.1">
    <property type="nucleotide sequence ID" value="NZ_LUTP01000053.1"/>
</dbReference>
<sequence>MKVTLPSFVAISVCLALQSPCVQAEQWEFDAAALGVSVSEQDIALFNQGGQIPGTYRVGILLNGELVDLRDVTFRLEKDAAGKYALSPCLDRVQLSRYGIKTEDYAELAKGADGCAVLSAIPGARAEFSFSGQQLLLSIPQIALRPESTGIAPQDMWDDGVPAFLMNYRAGISSTETRVGAGNKDESGYIQLEPGANLGPWRLRNSTNWESKQGQSKGWQSTYTYLERGLYKMKSRLTLGERFTPSDVFDSVPFRGVMLGSDDSMVPSTMRSFVPVIRGIARTQARVEVSQKGYTIYRTTVAPGPFQLDSLPVFGSGGDLVVTVIEADGNNQVFIVPYQTPAIALHKGYLDYNLMAGKYRSSYTGVTRANVAQAVVMYGLPWNLTLYGGWQGATHYQALSTGLGISLGLWGSLSLDATRERGQQYGRHAENGETRRLRYSKLIEATNTTLALSCYQYSSSGYMALSDVLDSYRQNSGTSNTNKRKSRTALTMSQSLGDAGSLSLSGYQDRYRSDQQNTTGLSASYSVSIHGVSLSLNWSQNRSESSDDQIVSTVVSMPLPRWLGGNTRASGQITSPTYGGSTEQLGLSGDAYDHQLNWNVMQWHQSGAGDHNSSALQLGWRGTYGQLDGSYSFSPSYRQLELDASGGLLVTRDGLVAGQTLDDTVVMAAAPGASGVPVGGMTGVKTDFRGYALLGGQQPYQKNVISLDPTWLPSDVEVTQTDVTVVPTGGAVIPAPFATNIGGRALVTLTRPDGRPVPFGTMVTLLEQNLSAASVADENGLVYLSGLPTTGQLQAKWGVSAGQQCRADYRLPDKVGPAGVYTVTVACH</sequence>
<evidence type="ECO:0000313" key="12">
    <source>
        <dbReference type="EMBL" id="OSN03521.1"/>
    </source>
</evidence>
<evidence type="ECO:0000256" key="3">
    <source>
        <dbReference type="ARBA" id="ARBA00022448"/>
    </source>
</evidence>
<dbReference type="GO" id="GO:0015473">
    <property type="term" value="F:fimbrial usher porin activity"/>
    <property type="evidence" value="ECO:0007669"/>
    <property type="project" value="InterPro"/>
</dbReference>
<dbReference type="OrthoDB" id="6554712at2"/>
<dbReference type="Pfam" id="PF13953">
    <property type="entry name" value="PapC_C"/>
    <property type="match status" value="1"/>
</dbReference>
<keyword evidence="7" id="KW-0472">Membrane</keyword>
<organism evidence="12 13">
    <name type="scientific">Lonsdalea iberica</name>
    <dbReference type="NCBI Taxonomy" id="1082703"/>
    <lineage>
        <taxon>Bacteria</taxon>
        <taxon>Pseudomonadati</taxon>
        <taxon>Pseudomonadota</taxon>
        <taxon>Gammaproteobacteria</taxon>
        <taxon>Enterobacterales</taxon>
        <taxon>Pectobacteriaceae</taxon>
        <taxon>Lonsdalea</taxon>
    </lineage>
</organism>
<evidence type="ECO:0000256" key="1">
    <source>
        <dbReference type="ARBA" id="ARBA00004571"/>
    </source>
</evidence>
<evidence type="ECO:0000259" key="10">
    <source>
        <dbReference type="Pfam" id="PF13953"/>
    </source>
</evidence>
<dbReference type="PANTHER" id="PTHR30451:SF9">
    <property type="entry name" value="F1 CAPSULE-ANCHORING PROTEIN"/>
    <property type="match status" value="1"/>
</dbReference>
<dbReference type="InterPro" id="IPR042186">
    <property type="entry name" value="FimD_plug_dom"/>
</dbReference>